<feature type="region of interest" description="Disordered" evidence="2">
    <location>
        <begin position="148"/>
        <end position="167"/>
    </location>
</feature>
<dbReference type="Pfam" id="PF10282">
    <property type="entry name" value="Lactonase"/>
    <property type="match status" value="1"/>
</dbReference>
<dbReference type="SUPFAM" id="SSF51004">
    <property type="entry name" value="C-terminal (heme d1) domain of cytochrome cd1-nitrite reductase"/>
    <property type="match status" value="1"/>
</dbReference>
<keyword evidence="4" id="KW-1185">Reference proteome</keyword>
<evidence type="ECO:0000256" key="2">
    <source>
        <dbReference type="SAM" id="MobiDB-lite"/>
    </source>
</evidence>
<reference evidence="3 4" key="1">
    <citation type="submission" date="2018-06" db="EMBL/GenBank/DDBJ databases">
        <title>Paenibacillus imtechensis sp. nov.</title>
        <authorList>
            <person name="Pinnaka A.K."/>
            <person name="Singh H."/>
            <person name="Kaur M."/>
        </authorList>
    </citation>
    <scope>NUCLEOTIDE SEQUENCE [LARGE SCALE GENOMIC DNA]</scope>
    <source>
        <strain evidence="3 4">SMB1</strain>
    </source>
</reference>
<dbReference type="AlphaFoldDB" id="A0A2W1LND9"/>
<comment type="caution">
    <text evidence="3">The sequence shown here is derived from an EMBL/GenBank/DDBJ whole genome shotgun (WGS) entry which is preliminary data.</text>
</comment>
<dbReference type="PANTHER" id="PTHR30344:SF1">
    <property type="entry name" value="6-PHOSPHOGLUCONOLACTONASE"/>
    <property type="match status" value="1"/>
</dbReference>
<evidence type="ECO:0000313" key="3">
    <source>
        <dbReference type="EMBL" id="PZD92927.1"/>
    </source>
</evidence>
<gene>
    <name evidence="3" type="ORF">DNH61_25890</name>
</gene>
<proteinExistence type="inferred from homology"/>
<dbReference type="RefSeq" id="WP_111149854.1">
    <property type="nucleotide sequence ID" value="NZ_QKRB01000063.1"/>
</dbReference>
<dbReference type="Gene3D" id="2.130.10.10">
    <property type="entry name" value="YVTN repeat-like/Quinoprotein amine dehydrogenase"/>
    <property type="match status" value="1"/>
</dbReference>
<dbReference type="OrthoDB" id="9790815at2"/>
<dbReference type="Proteomes" id="UP000249522">
    <property type="component" value="Unassembled WGS sequence"/>
</dbReference>
<accession>A0A2W1LND9</accession>
<evidence type="ECO:0000313" key="4">
    <source>
        <dbReference type="Proteomes" id="UP000249522"/>
    </source>
</evidence>
<dbReference type="InterPro" id="IPR011048">
    <property type="entry name" value="Haem_d1_sf"/>
</dbReference>
<organism evidence="3 4">
    <name type="scientific">Paenibacillus sambharensis</name>
    <dbReference type="NCBI Taxonomy" id="1803190"/>
    <lineage>
        <taxon>Bacteria</taxon>
        <taxon>Bacillati</taxon>
        <taxon>Bacillota</taxon>
        <taxon>Bacilli</taxon>
        <taxon>Bacillales</taxon>
        <taxon>Paenibacillaceae</taxon>
        <taxon>Paenibacillus</taxon>
    </lineage>
</organism>
<name>A0A2W1LND9_9BACL</name>
<protein>
    <submittedName>
        <fullName evidence="3">Lactonase family protein</fullName>
    </submittedName>
</protein>
<dbReference type="GO" id="GO:0017057">
    <property type="term" value="F:6-phosphogluconolactonase activity"/>
    <property type="evidence" value="ECO:0007669"/>
    <property type="project" value="TreeGrafter"/>
</dbReference>
<evidence type="ECO:0000256" key="1">
    <source>
        <dbReference type="ARBA" id="ARBA00005564"/>
    </source>
</evidence>
<dbReference type="InterPro" id="IPR050282">
    <property type="entry name" value="Cycloisomerase_2"/>
</dbReference>
<dbReference type="InterPro" id="IPR019405">
    <property type="entry name" value="Lactonase_7-beta_prop"/>
</dbReference>
<dbReference type="EMBL" id="QKRB01000063">
    <property type="protein sequence ID" value="PZD92927.1"/>
    <property type="molecule type" value="Genomic_DNA"/>
</dbReference>
<dbReference type="PANTHER" id="PTHR30344">
    <property type="entry name" value="6-PHOSPHOGLUCONOLACTONASE-RELATED"/>
    <property type="match status" value="1"/>
</dbReference>
<sequence length="370" mass="40010">MTKNSMESADQRYWLVFTGSYAASEEQGINVLLFDSETGKLRQHGGTCGVTNPSFLAFDEKRYILYAVSENEDGEVVAIHVNRETGAMELMNRQSTKGAAACHLSLDPSGNWLYAVNYEGGNVCVFPIGQDGAIMPMTDTVQHEGASIHPDRQTKPHPHSVISDPSGDYRIVPDLGTDRVVIYTNDLGTGAFQHAGELVSAPGAGPRHACFHRELPLIYVLEELSSTVTVFSFNKDEESGQVTGEQLQTIPMLPLSFDKESTAADIHFSVDGKYLYASNRGHDSLAVYELEEDGRLKPVGHISTGGMTPRNFAVAPGGRYVLAANQDTDSIVVLRLDHQGLAVPAGPPYKTAKPVCIVMTPAPESIVTGL</sequence>
<comment type="similarity">
    <text evidence="1">Belongs to the cycloisomerase 2 family.</text>
</comment>
<dbReference type="InterPro" id="IPR015943">
    <property type="entry name" value="WD40/YVTN_repeat-like_dom_sf"/>
</dbReference>